<dbReference type="Proteomes" id="UP000095282">
    <property type="component" value="Unplaced"/>
</dbReference>
<evidence type="ECO:0000259" key="1">
    <source>
        <dbReference type="PROSITE" id="PS50181"/>
    </source>
</evidence>
<sequence>MNLEKELSDLKISSSEIPPNLCDLPVEIVDMIVKKLDFPERVKVGRVCKTLQKMVNRLKPYRVNDIKITFDSEECEMKMDGYTIKYKKPKGESLVKMINRMFDDLITLLPDCQVPNFTIRINGYPSYKLFRSLFLKRVPQPLTVHTYFMKALSSQEMSAEGGDFIKREMLRVAEYHFMDKLEDDIMKVKVFRLEPTEEDECDLLKVIDFIKYFREGQEDIYVDDPELLPPKEQ</sequence>
<name>A0A1I7UI08_9PELO</name>
<reference evidence="3" key="1">
    <citation type="submission" date="2016-11" db="UniProtKB">
        <authorList>
            <consortium name="WormBaseParasite"/>
        </authorList>
    </citation>
    <scope>IDENTIFICATION</scope>
</reference>
<organism evidence="2 3">
    <name type="scientific">Caenorhabditis tropicalis</name>
    <dbReference type="NCBI Taxonomy" id="1561998"/>
    <lineage>
        <taxon>Eukaryota</taxon>
        <taxon>Metazoa</taxon>
        <taxon>Ecdysozoa</taxon>
        <taxon>Nematoda</taxon>
        <taxon>Chromadorea</taxon>
        <taxon>Rhabditida</taxon>
        <taxon>Rhabditina</taxon>
        <taxon>Rhabditomorpha</taxon>
        <taxon>Rhabditoidea</taxon>
        <taxon>Rhabditidae</taxon>
        <taxon>Peloderinae</taxon>
        <taxon>Caenorhabditis</taxon>
    </lineage>
</organism>
<evidence type="ECO:0000313" key="2">
    <source>
        <dbReference type="Proteomes" id="UP000095282"/>
    </source>
</evidence>
<proteinExistence type="predicted"/>
<dbReference type="PROSITE" id="PS50181">
    <property type="entry name" value="FBOX"/>
    <property type="match status" value="1"/>
</dbReference>
<dbReference type="SUPFAM" id="SSF81383">
    <property type="entry name" value="F-box domain"/>
    <property type="match status" value="1"/>
</dbReference>
<evidence type="ECO:0000313" key="3">
    <source>
        <dbReference type="WBParaSite" id="Csp11.Scaffold629.g9536.t1"/>
    </source>
</evidence>
<protein>
    <submittedName>
        <fullName evidence="3">F-box domain-containing protein</fullName>
    </submittedName>
</protein>
<dbReference type="InterPro" id="IPR001810">
    <property type="entry name" value="F-box_dom"/>
</dbReference>
<keyword evidence="2" id="KW-1185">Reference proteome</keyword>
<dbReference type="SMART" id="SM00256">
    <property type="entry name" value="FBOX"/>
    <property type="match status" value="1"/>
</dbReference>
<dbReference type="AlphaFoldDB" id="A0A1I7UI08"/>
<dbReference type="CDD" id="cd22150">
    <property type="entry name" value="F-box_CeFBXA-like"/>
    <property type="match status" value="1"/>
</dbReference>
<accession>A0A1I7UI08</accession>
<feature type="domain" description="F-box" evidence="1">
    <location>
        <begin position="18"/>
        <end position="64"/>
    </location>
</feature>
<dbReference type="WBParaSite" id="Csp11.Scaffold629.g9536.t1">
    <property type="protein sequence ID" value="Csp11.Scaffold629.g9536.t1"/>
    <property type="gene ID" value="Csp11.Scaffold629.g9536"/>
</dbReference>
<dbReference type="Pfam" id="PF00646">
    <property type="entry name" value="F-box"/>
    <property type="match status" value="1"/>
</dbReference>
<dbReference type="InterPro" id="IPR036047">
    <property type="entry name" value="F-box-like_dom_sf"/>
</dbReference>